<keyword evidence="3" id="KW-1185">Reference proteome</keyword>
<dbReference type="EMBL" id="BJYT01000014">
    <property type="protein sequence ID" value="GEO10963.1"/>
    <property type="molecule type" value="Genomic_DNA"/>
</dbReference>
<feature type="compositionally biased region" description="Polar residues" evidence="1">
    <location>
        <begin position="37"/>
        <end position="46"/>
    </location>
</feature>
<accession>A0A512BG73</accession>
<dbReference type="Gene3D" id="3.10.450.360">
    <property type="match status" value="1"/>
</dbReference>
<proteinExistence type="predicted"/>
<organism evidence="2 3">
    <name type="scientific">Segetibacter aerophilus</name>
    <dbReference type="NCBI Taxonomy" id="670293"/>
    <lineage>
        <taxon>Bacteria</taxon>
        <taxon>Pseudomonadati</taxon>
        <taxon>Bacteroidota</taxon>
        <taxon>Chitinophagia</taxon>
        <taxon>Chitinophagales</taxon>
        <taxon>Chitinophagaceae</taxon>
        <taxon>Segetibacter</taxon>
    </lineage>
</organism>
<gene>
    <name evidence="2" type="ORF">SAE01_34590</name>
</gene>
<comment type="caution">
    <text evidence="2">The sequence shown here is derived from an EMBL/GenBank/DDBJ whole genome shotgun (WGS) entry which is preliminary data.</text>
</comment>
<protein>
    <submittedName>
        <fullName evidence="2">Uncharacterized protein</fullName>
    </submittedName>
</protein>
<dbReference type="AlphaFoldDB" id="A0A512BG73"/>
<dbReference type="SUPFAM" id="SSF160574">
    <property type="entry name" value="BT0923-like"/>
    <property type="match status" value="1"/>
</dbReference>
<evidence type="ECO:0000313" key="3">
    <source>
        <dbReference type="Proteomes" id="UP000321513"/>
    </source>
</evidence>
<feature type="region of interest" description="Disordered" evidence="1">
    <location>
        <begin position="142"/>
        <end position="170"/>
    </location>
</feature>
<feature type="region of interest" description="Disordered" evidence="1">
    <location>
        <begin position="23"/>
        <end position="94"/>
    </location>
</feature>
<dbReference type="Proteomes" id="UP000321513">
    <property type="component" value="Unassembled WGS sequence"/>
</dbReference>
<reference evidence="2 3" key="1">
    <citation type="submission" date="2019-07" db="EMBL/GenBank/DDBJ databases">
        <title>Whole genome shotgun sequence of Segetibacter aerophilus NBRC 106135.</title>
        <authorList>
            <person name="Hosoyama A."/>
            <person name="Uohara A."/>
            <person name="Ohji S."/>
            <person name="Ichikawa N."/>
        </authorList>
    </citation>
    <scope>NUCLEOTIDE SEQUENCE [LARGE SCALE GENOMIC DNA]</scope>
    <source>
        <strain evidence="2 3">NBRC 106135</strain>
    </source>
</reference>
<name>A0A512BG73_9BACT</name>
<evidence type="ECO:0000313" key="2">
    <source>
        <dbReference type="EMBL" id="GEO10963.1"/>
    </source>
</evidence>
<sequence length="291" mass="31554">MRFMKIAFITLLTAICINTYSQSKPRTNRSAPVKAATRSSTTTNAGIGQPPRSEENLQPRQTVTDKYLNGPVRKGTDTTSAKSASSSSPFVGGVHAADNATRTFDTTINRNNSNGQRANTTIAGGNDTTFNINTTLSQGGVTTNSGAVDRSGQAQFGQTNWGNSRSTVGESQWTIPPPITASFNKEFPASNSATWTRNNVDTTIYSAKYKSGSQWIVTNYNSSGQRLDMRTEVPLVQPPRPVSVYLAKQPANFKAATIYKLQVQGKDDLYEIETAGGKRIYINNDGVEVNY</sequence>
<evidence type="ECO:0000256" key="1">
    <source>
        <dbReference type="SAM" id="MobiDB-lite"/>
    </source>
</evidence>